<dbReference type="AlphaFoldDB" id="A0A3S0AM01"/>
<dbReference type="InterPro" id="IPR009056">
    <property type="entry name" value="Cyt_c-like_dom"/>
</dbReference>
<dbReference type="PANTHER" id="PTHR35008">
    <property type="entry name" value="BLL4482 PROTEIN-RELATED"/>
    <property type="match status" value="1"/>
</dbReference>
<dbReference type="OrthoDB" id="9811395at2"/>
<keyword evidence="1 4" id="KW-0349">Heme</keyword>
<feature type="chain" id="PRO_5018571541" evidence="5">
    <location>
        <begin position="22"/>
        <end position="136"/>
    </location>
</feature>
<dbReference type="GO" id="GO:0009055">
    <property type="term" value="F:electron transfer activity"/>
    <property type="evidence" value="ECO:0007669"/>
    <property type="project" value="InterPro"/>
</dbReference>
<feature type="signal peptide" evidence="5">
    <location>
        <begin position="1"/>
        <end position="21"/>
    </location>
</feature>
<dbReference type="RefSeq" id="WP_126162715.1">
    <property type="nucleotide sequence ID" value="NZ_RQPJ01000007.1"/>
</dbReference>
<organism evidence="7 8">
    <name type="scientific">Arenibacter aquaticus</name>
    <dbReference type="NCBI Taxonomy" id="2489054"/>
    <lineage>
        <taxon>Bacteria</taxon>
        <taxon>Pseudomonadati</taxon>
        <taxon>Bacteroidota</taxon>
        <taxon>Flavobacteriia</taxon>
        <taxon>Flavobacteriales</taxon>
        <taxon>Flavobacteriaceae</taxon>
        <taxon>Arenibacter</taxon>
    </lineage>
</organism>
<name>A0A3S0AM01_9FLAO</name>
<protein>
    <submittedName>
        <fullName evidence="7">Cytochrome c</fullName>
    </submittedName>
</protein>
<dbReference type="SUPFAM" id="SSF46626">
    <property type="entry name" value="Cytochrome c"/>
    <property type="match status" value="1"/>
</dbReference>
<evidence type="ECO:0000259" key="6">
    <source>
        <dbReference type="PROSITE" id="PS51007"/>
    </source>
</evidence>
<dbReference type="PANTHER" id="PTHR35008:SF4">
    <property type="entry name" value="BLL4482 PROTEIN"/>
    <property type="match status" value="1"/>
</dbReference>
<feature type="domain" description="Cytochrome c" evidence="6">
    <location>
        <begin position="29"/>
        <end position="117"/>
    </location>
</feature>
<evidence type="ECO:0000256" key="3">
    <source>
        <dbReference type="ARBA" id="ARBA00023004"/>
    </source>
</evidence>
<dbReference type="GO" id="GO:0046872">
    <property type="term" value="F:metal ion binding"/>
    <property type="evidence" value="ECO:0007669"/>
    <property type="project" value="UniProtKB-KW"/>
</dbReference>
<keyword evidence="8" id="KW-1185">Reference proteome</keyword>
<evidence type="ECO:0000256" key="1">
    <source>
        <dbReference type="ARBA" id="ARBA00022617"/>
    </source>
</evidence>
<proteinExistence type="predicted"/>
<evidence type="ECO:0000313" key="7">
    <source>
        <dbReference type="EMBL" id="RTE53186.1"/>
    </source>
</evidence>
<evidence type="ECO:0000313" key="8">
    <source>
        <dbReference type="Proteomes" id="UP000267585"/>
    </source>
</evidence>
<evidence type="ECO:0000256" key="4">
    <source>
        <dbReference type="PROSITE-ProRule" id="PRU00433"/>
    </source>
</evidence>
<dbReference type="InterPro" id="IPR051459">
    <property type="entry name" value="Cytochrome_c-type_DH"/>
</dbReference>
<dbReference type="PROSITE" id="PS51007">
    <property type="entry name" value="CYTC"/>
    <property type="match status" value="1"/>
</dbReference>
<keyword evidence="5" id="KW-0732">Signal</keyword>
<gene>
    <name evidence="7" type="ORF">EHW67_12400</name>
</gene>
<comment type="caution">
    <text evidence="7">The sequence shown here is derived from an EMBL/GenBank/DDBJ whole genome shotgun (WGS) entry which is preliminary data.</text>
</comment>
<dbReference type="InterPro" id="IPR036909">
    <property type="entry name" value="Cyt_c-like_dom_sf"/>
</dbReference>
<dbReference type="Gene3D" id="1.10.760.10">
    <property type="entry name" value="Cytochrome c-like domain"/>
    <property type="match status" value="1"/>
</dbReference>
<dbReference type="EMBL" id="RQPJ01000007">
    <property type="protein sequence ID" value="RTE53186.1"/>
    <property type="molecule type" value="Genomic_DNA"/>
</dbReference>
<reference evidence="7 8" key="1">
    <citation type="submission" date="2018-11" db="EMBL/GenBank/DDBJ databases">
        <title>Arenibacter aquaticus sp.nov., a marine bacterium isolated from surface seawater in the South China Sea.</title>
        <authorList>
            <person name="Guo J."/>
            <person name="Sun J."/>
        </authorList>
    </citation>
    <scope>NUCLEOTIDE SEQUENCE [LARGE SCALE GENOMIC DNA]</scope>
    <source>
        <strain evidence="7 8">GUO666</strain>
    </source>
</reference>
<dbReference type="Proteomes" id="UP000267585">
    <property type="component" value="Unassembled WGS sequence"/>
</dbReference>
<evidence type="ECO:0000256" key="5">
    <source>
        <dbReference type="SAM" id="SignalP"/>
    </source>
</evidence>
<keyword evidence="2 4" id="KW-0479">Metal-binding</keyword>
<keyword evidence="3 4" id="KW-0408">Iron</keyword>
<dbReference type="Pfam" id="PF00034">
    <property type="entry name" value="Cytochrom_C"/>
    <property type="match status" value="1"/>
</dbReference>
<accession>A0A3S0AM01</accession>
<sequence>MKLLILLYFTTITLLSFTLFQDQDTALKASMERGKDIYNDFCVNCHMSNGEGVSGTFPPLANSDFLLQKREESIRGIKYGQQGYILVNGKAYDNIMPPMGLEDEEIADAMNYILNSWGNKSDSIVTPEEVTMNIME</sequence>
<dbReference type="GO" id="GO:0020037">
    <property type="term" value="F:heme binding"/>
    <property type="evidence" value="ECO:0007669"/>
    <property type="project" value="InterPro"/>
</dbReference>
<evidence type="ECO:0000256" key="2">
    <source>
        <dbReference type="ARBA" id="ARBA00022723"/>
    </source>
</evidence>